<name>A0A0Q1A8X9_9CORY</name>
<proteinExistence type="predicted"/>
<dbReference type="Proteomes" id="UP000050517">
    <property type="component" value="Unassembled WGS sequence"/>
</dbReference>
<accession>A0A0Q1A8X9</accession>
<evidence type="ECO:0000313" key="2">
    <source>
        <dbReference type="Proteomes" id="UP000050517"/>
    </source>
</evidence>
<dbReference type="PATRIC" id="fig|1544416.3.peg.2198"/>
<comment type="caution">
    <text evidence="1">The sequence shown here is derived from an EMBL/GenBank/DDBJ whole genome shotgun (WGS) entry which is preliminary data.</text>
</comment>
<sequence length="176" mass="17461">MDRRNFLKIGALAVAVGAIKVVPGAGAGIGMGPAAAAAVEGAGGLRLDLAAEPTSEGGVLTLLRVHNGTDSAVEQGTELHLVARLLDGAGLVGGAGWEPSEPFASSTSPGEGRWVIALPEAVAPGETAEVPLTWTYGGGSGLGSSGAAGRAQVFASLVVESDPYHEVQSPEVLVEV</sequence>
<gene>
    <name evidence="1" type="ORF">Cocul_02202</name>
</gene>
<keyword evidence="2" id="KW-1185">Reference proteome</keyword>
<evidence type="ECO:0000313" key="1">
    <source>
        <dbReference type="EMBL" id="KQB83229.1"/>
    </source>
</evidence>
<dbReference type="STRING" id="1544416.Cocul_02202"/>
<organism evidence="1 2">
    <name type="scientific">Corynebacterium oculi</name>
    <dbReference type="NCBI Taxonomy" id="1544416"/>
    <lineage>
        <taxon>Bacteria</taxon>
        <taxon>Bacillati</taxon>
        <taxon>Actinomycetota</taxon>
        <taxon>Actinomycetes</taxon>
        <taxon>Mycobacteriales</taxon>
        <taxon>Corynebacteriaceae</taxon>
        <taxon>Corynebacterium</taxon>
    </lineage>
</organism>
<reference evidence="1 2" key="1">
    <citation type="submission" date="2015-10" db="EMBL/GenBank/DDBJ databases">
        <title>Corynebacteirum lowii and Corynebacterium oculi species nova, derived from human clinical disease and and emended description of Corynebacterium mastiditis.</title>
        <authorList>
            <person name="Bernard K."/>
            <person name="Pacheco A.L."/>
            <person name="Mcdougall C."/>
            <person name="Burtx T."/>
            <person name="Weibe D."/>
            <person name="Tyler S."/>
            <person name="Olson A.B."/>
            <person name="Cnockaert M."/>
            <person name="Eguchi H."/>
            <person name="Kuwahara T."/>
            <person name="Nakayama-Imaohji H."/>
            <person name="Boudewijins M."/>
            <person name="Van Hoecke F."/>
            <person name="Bernier A.-M."/>
            <person name="Vandamme P."/>
        </authorList>
    </citation>
    <scope>NUCLEOTIDE SEQUENCE [LARGE SCALE GENOMIC DNA]</scope>
    <source>
        <strain evidence="1 2">NML 130210</strain>
    </source>
</reference>
<dbReference type="EMBL" id="LKST01000004">
    <property type="protein sequence ID" value="KQB83229.1"/>
    <property type="molecule type" value="Genomic_DNA"/>
</dbReference>
<dbReference type="AlphaFoldDB" id="A0A0Q1A8X9"/>
<dbReference type="OrthoDB" id="9856668at2"/>
<protein>
    <submittedName>
        <fullName evidence="1">Uncharacterized protein</fullName>
    </submittedName>
</protein>
<dbReference type="RefSeq" id="WP_055123261.1">
    <property type="nucleotide sequence ID" value="NZ_LKST01000004.1"/>
</dbReference>